<feature type="transmembrane region" description="Helical" evidence="6">
    <location>
        <begin position="31"/>
        <end position="59"/>
    </location>
</feature>
<feature type="transmembrane region" description="Helical" evidence="6">
    <location>
        <begin position="116"/>
        <end position="138"/>
    </location>
</feature>
<feature type="domain" description="TLC" evidence="7">
    <location>
        <begin position="68"/>
        <end position="272"/>
    </location>
</feature>
<reference evidence="8 9" key="1">
    <citation type="journal article" date="2014" name="Nature">
        <title>The genome of the recently domesticated crop plant sugar beet (Beta vulgaris).</title>
        <authorList>
            <person name="Dohm J.C."/>
            <person name="Minoche A.E."/>
            <person name="Holtgrawe D."/>
            <person name="Capella-Gutierrez S."/>
            <person name="Zakrzewski F."/>
            <person name="Tafer H."/>
            <person name="Rupp O."/>
            <person name="Sorensen T.R."/>
            <person name="Stracke R."/>
            <person name="Reinhardt R."/>
            <person name="Goesmann A."/>
            <person name="Kraft T."/>
            <person name="Schulz B."/>
            <person name="Stadler P.F."/>
            <person name="Schmidt T."/>
            <person name="Gabaldon T."/>
            <person name="Lehrach H."/>
            <person name="Weisshaar B."/>
            <person name="Himmelbauer H."/>
        </authorList>
    </citation>
    <scope>NUCLEOTIDE SEQUENCE [LARGE SCALE GENOMIC DNA]</scope>
    <source>
        <tissue evidence="8">Taproot</tissue>
    </source>
</reference>
<keyword evidence="4 5" id="KW-0472">Membrane</keyword>
<dbReference type="GO" id="GO:0055088">
    <property type="term" value="P:lipid homeostasis"/>
    <property type="evidence" value="ECO:0007669"/>
    <property type="project" value="TreeGrafter"/>
</dbReference>
<dbReference type="Pfam" id="PF03798">
    <property type="entry name" value="TRAM_LAG1_CLN8"/>
    <property type="match status" value="1"/>
</dbReference>
<protein>
    <recommendedName>
        <fullName evidence="7">TLC domain-containing protein</fullName>
    </recommendedName>
</protein>
<organism evidence="8 9">
    <name type="scientific">Beta vulgaris subsp. vulgaris</name>
    <name type="common">Beet</name>
    <dbReference type="NCBI Taxonomy" id="3555"/>
    <lineage>
        <taxon>Eukaryota</taxon>
        <taxon>Viridiplantae</taxon>
        <taxon>Streptophyta</taxon>
        <taxon>Embryophyta</taxon>
        <taxon>Tracheophyta</taxon>
        <taxon>Spermatophyta</taxon>
        <taxon>Magnoliopsida</taxon>
        <taxon>eudicotyledons</taxon>
        <taxon>Gunneridae</taxon>
        <taxon>Pentapetalae</taxon>
        <taxon>Caryophyllales</taxon>
        <taxon>Chenopodiaceae</taxon>
        <taxon>Betoideae</taxon>
        <taxon>Beta</taxon>
    </lineage>
</organism>
<dbReference type="EMBL" id="KQ090162">
    <property type="protein sequence ID" value="KMT03907.1"/>
    <property type="molecule type" value="Genomic_DNA"/>
</dbReference>
<feature type="transmembrane region" description="Helical" evidence="6">
    <location>
        <begin position="80"/>
        <end position="96"/>
    </location>
</feature>
<dbReference type="Proteomes" id="UP000035740">
    <property type="component" value="Chromosome 8"/>
</dbReference>
<dbReference type="Gramene" id="KMT03907">
    <property type="protein sequence ID" value="KMT03907"/>
    <property type="gene ID" value="BVRB_8g187660"/>
</dbReference>
<dbReference type="GO" id="GO:0005783">
    <property type="term" value="C:endoplasmic reticulum"/>
    <property type="evidence" value="ECO:0007669"/>
    <property type="project" value="TreeGrafter"/>
</dbReference>
<keyword evidence="2 5" id="KW-0812">Transmembrane</keyword>
<dbReference type="SMART" id="SM00724">
    <property type="entry name" value="TLC"/>
    <property type="match status" value="1"/>
</dbReference>
<dbReference type="InterPro" id="IPR006634">
    <property type="entry name" value="TLC-dom"/>
</dbReference>
<keyword evidence="3 6" id="KW-1133">Transmembrane helix</keyword>
<gene>
    <name evidence="8" type="ORF">BVRB_8g187660</name>
</gene>
<evidence type="ECO:0000313" key="8">
    <source>
        <dbReference type="EMBL" id="KMT03907.1"/>
    </source>
</evidence>
<dbReference type="GO" id="GO:0016020">
    <property type="term" value="C:membrane"/>
    <property type="evidence" value="ECO:0007669"/>
    <property type="project" value="UniProtKB-SubCell"/>
</dbReference>
<sequence>MAVSKQTVMAIKSYQNQAENLVKNHLLSDSVIPYTSIIAGILVCKVIYNLTQLFSALYFKSYAGLNRVQRIEWNNRGISTVHALFIAAMSLYFVFWSDLYADFQTNGFVTFRSSTLSTFTLGVSVGYFIADLAMIMWLYPSLGGIEYVIHHSLSGIAVAYAMFSGEGQLYTFMVLISEVTTPEINMRWFLDTAGLKRSHAYLINGIVIFFAWLVARILLFVYMFYHVYLHYHQVIQMHVFGFFLVFVVPAVLAAMNLMWFGKILRGLKKTLAKRQ</sequence>
<dbReference type="AlphaFoldDB" id="A0A0J8BRW2"/>
<proteinExistence type="predicted"/>
<evidence type="ECO:0000256" key="3">
    <source>
        <dbReference type="ARBA" id="ARBA00022989"/>
    </source>
</evidence>
<evidence type="ECO:0000313" key="9">
    <source>
        <dbReference type="Proteomes" id="UP000035740"/>
    </source>
</evidence>
<feature type="transmembrane region" description="Helical" evidence="6">
    <location>
        <begin position="202"/>
        <end position="225"/>
    </location>
</feature>
<evidence type="ECO:0000256" key="5">
    <source>
        <dbReference type="PROSITE-ProRule" id="PRU00205"/>
    </source>
</evidence>
<dbReference type="PANTHER" id="PTHR13439:SF62">
    <property type="entry name" value="TRANSMEMBRANE PROTEIN 56-LIKE"/>
    <property type="match status" value="1"/>
</dbReference>
<evidence type="ECO:0000256" key="6">
    <source>
        <dbReference type="SAM" id="Phobius"/>
    </source>
</evidence>
<evidence type="ECO:0000256" key="4">
    <source>
        <dbReference type="ARBA" id="ARBA00023136"/>
    </source>
</evidence>
<dbReference type="KEGG" id="bvg:104901224"/>
<dbReference type="PANTHER" id="PTHR13439">
    <property type="entry name" value="CT120 PROTEIN"/>
    <property type="match status" value="1"/>
</dbReference>
<dbReference type="InterPro" id="IPR050846">
    <property type="entry name" value="TLCD"/>
</dbReference>
<name>A0A0J8BRW2_BETVV</name>
<dbReference type="PROSITE" id="PS50922">
    <property type="entry name" value="TLC"/>
    <property type="match status" value="1"/>
</dbReference>
<accession>A0A0J8BRW2</accession>
<dbReference type="OMA" id="HANNHTD"/>
<dbReference type="eggNOG" id="KOG4561">
    <property type="taxonomic scope" value="Eukaryota"/>
</dbReference>
<keyword evidence="9" id="KW-1185">Reference proteome</keyword>
<evidence type="ECO:0000256" key="2">
    <source>
        <dbReference type="ARBA" id="ARBA00022692"/>
    </source>
</evidence>
<evidence type="ECO:0000259" key="7">
    <source>
        <dbReference type="PROSITE" id="PS50922"/>
    </source>
</evidence>
<dbReference type="OrthoDB" id="10266980at2759"/>
<comment type="subcellular location">
    <subcellularLocation>
        <location evidence="1">Membrane</location>
        <topology evidence="1">Multi-pass membrane protein</topology>
    </subcellularLocation>
</comment>
<feature type="transmembrane region" description="Helical" evidence="6">
    <location>
        <begin position="237"/>
        <end position="260"/>
    </location>
</feature>
<evidence type="ECO:0000256" key="1">
    <source>
        <dbReference type="ARBA" id="ARBA00004141"/>
    </source>
</evidence>